<dbReference type="InterPro" id="IPR030184">
    <property type="entry name" value="WAT1-related"/>
</dbReference>
<keyword evidence="3 5" id="KW-1133">Transmembrane helix</keyword>
<comment type="subcellular location">
    <subcellularLocation>
        <location evidence="1">Membrane</location>
        <topology evidence="1">Multi-pass membrane protein</topology>
    </subcellularLocation>
</comment>
<organism evidence="6 7">
    <name type="scientific">Papaver nudicaule</name>
    <name type="common">Iceland poppy</name>
    <dbReference type="NCBI Taxonomy" id="74823"/>
    <lineage>
        <taxon>Eukaryota</taxon>
        <taxon>Viridiplantae</taxon>
        <taxon>Streptophyta</taxon>
        <taxon>Embryophyta</taxon>
        <taxon>Tracheophyta</taxon>
        <taxon>Spermatophyta</taxon>
        <taxon>Magnoliopsida</taxon>
        <taxon>Ranunculales</taxon>
        <taxon>Papaveraceae</taxon>
        <taxon>Papaveroideae</taxon>
        <taxon>Papaver</taxon>
    </lineage>
</organism>
<dbReference type="SUPFAM" id="SSF103481">
    <property type="entry name" value="Multidrug resistance efflux transporter EmrE"/>
    <property type="match status" value="1"/>
</dbReference>
<feature type="transmembrane region" description="Helical" evidence="5">
    <location>
        <begin position="20"/>
        <end position="41"/>
    </location>
</feature>
<evidence type="ECO:0008006" key="8">
    <source>
        <dbReference type="Google" id="ProtNLM"/>
    </source>
</evidence>
<dbReference type="PANTHER" id="PTHR31218">
    <property type="entry name" value="WAT1-RELATED PROTEIN"/>
    <property type="match status" value="1"/>
</dbReference>
<dbReference type="InterPro" id="IPR037185">
    <property type="entry name" value="EmrE-like"/>
</dbReference>
<evidence type="ECO:0000313" key="6">
    <source>
        <dbReference type="EMBL" id="MCL7027110.1"/>
    </source>
</evidence>
<evidence type="ECO:0000256" key="5">
    <source>
        <dbReference type="SAM" id="Phobius"/>
    </source>
</evidence>
<feature type="transmembrane region" description="Helical" evidence="5">
    <location>
        <begin position="186"/>
        <end position="206"/>
    </location>
</feature>
<evidence type="ECO:0000256" key="2">
    <source>
        <dbReference type="ARBA" id="ARBA00022692"/>
    </source>
</evidence>
<accession>A0AA41UY42</accession>
<feature type="non-terminal residue" evidence="6">
    <location>
        <position position="1"/>
    </location>
</feature>
<feature type="transmembrane region" description="Helical" evidence="5">
    <location>
        <begin position="162"/>
        <end position="180"/>
    </location>
</feature>
<feature type="transmembrane region" description="Helical" evidence="5">
    <location>
        <begin position="218"/>
        <end position="239"/>
    </location>
</feature>
<name>A0AA41UY42_PAPNU</name>
<proteinExistence type="predicted"/>
<feature type="transmembrane region" description="Helical" evidence="5">
    <location>
        <begin position="53"/>
        <end position="71"/>
    </location>
</feature>
<gene>
    <name evidence="6" type="ORF">MKW94_023894</name>
</gene>
<evidence type="ECO:0000256" key="1">
    <source>
        <dbReference type="ARBA" id="ARBA00004141"/>
    </source>
</evidence>
<comment type="caution">
    <text evidence="6">The sequence shown here is derived from an EMBL/GenBank/DDBJ whole genome shotgun (WGS) entry which is preliminary data.</text>
</comment>
<dbReference type="EMBL" id="JAJJMA010064528">
    <property type="protein sequence ID" value="MCL7027110.1"/>
    <property type="molecule type" value="Genomic_DNA"/>
</dbReference>
<dbReference type="AlphaFoldDB" id="A0AA41UY42"/>
<sequence length="294" mass="32205">WATLPQVLYFAGLEHTSPTIACALLNLSPAITFMLAIPLRMETIAIKTNQGKAKIIGTIICIGGAMIMTFYKGSLINIGTSDIHWRYAVKVLGNKSADESSSFLGMMLVFLATIMCGMASIQCLLIGVLMEGCSVEAWSLASPIRVGTCLYSINRTNYRSKFLAAFSSALAFAAVISWCISKRGPLYALIFNPVAMIVVAFLGWLIIDEKIHVVSIRIYLVVNAVGAVLTVIGLYAVLWGKHQELKNQLTAKSSCLETGSKFDGDKDVEMMGDGHDKRCSELEQVKWWNPSYEK</sequence>
<evidence type="ECO:0000256" key="4">
    <source>
        <dbReference type="ARBA" id="ARBA00023136"/>
    </source>
</evidence>
<feature type="transmembrane region" description="Helical" evidence="5">
    <location>
        <begin position="103"/>
        <end position="129"/>
    </location>
</feature>
<keyword evidence="2 5" id="KW-0812">Transmembrane</keyword>
<dbReference type="GO" id="GO:0016020">
    <property type="term" value="C:membrane"/>
    <property type="evidence" value="ECO:0007669"/>
    <property type="project" value="InterPro"/>
</dbReference>
<keyword evidence="7" id="KW-1185">Reference proteome</keyword>
<evidence type="ECO:0000256" key="3">
    <source>
        <dbReference type="ARBA" id="ARBA00022989"/>
    </source>
</evidence>
<dbReference type="GO" id="GO:0022857">
    <property type="term" value="F:transmembrane transporter activity"/>
    <property type="evidence" value="ECO:0007669"/>
    <property type="project" value="InterPro"/>
</dbReference>
<reference evidence="6" key="1">
    <citation type="submission" date="2022-03" db="EMBL/GenBank/DDBJ databases">
        <title>A functionally conserved STORR gene fusion in Papaver species that diverged 16.8 million years ago.</title>
        <authorList>
            <person name="Catania T."/>
        </authorList>
    </citation>
    <scope>NUCLEOTIDE SEQUENCE</scope>
    <source>
        <strain evidence="6">S-191538</strain>
    </source>
</reference>
<protein>
    <recommendedName>
        <fullName evidence="8">WAT1-related protein</fullName>
    </recommendedName>
</protein>
<evidence type="ECO:0000313" key="7">
    <source>
        <dbReference type="Proteomes" id="UP001177140"/>
    </source>
</evidence>
<keyword evidence="4 5" id="KW-0472">Membrane</keyword>
<dbReference type="Proteomes" id="UP001177140">
    <property type="component" value="Unassembled WGS sequence"/>
</dbReference>